<feature type="transmembrane region" description="Helical" evidence="3">
    <location>
        <begin position="515"/>
        <end position="539"/>
    </location>
</feature>
<gene>
    <name evidence="6" type="ORF">HID58_007308</name>
</gene>
<keyword evidence="2" id="KW-0539">Nucleus</keyword>
<dbReference type="SMART" id="SM00717">
    <property type="entry name" value="SANT"/>
    <property type="match status" value="2"/>
</dbReference>
<feature type="domain" description="Myb-like" evidence="4">
    <location>
        <begin position="196"/>
        <end position="247"/>
    </location>
</feature>
<keyword evidence="3" id="KW-0812">Transmembrane</keyword>
<dbReference type="EMBL" id="JAGKQM010000002">
    <property type="protein sequence ID" value="KAH0939847.1"/>
    <property type="molecule type" value="Genomic_DNA"/>
</dbReference>
<dbReference type="InterPro" id="IPR001005">
    <property type="entry name" value="SANT/Myb"/>
</dbReference>
<feature type="domain" description="Myb-like" evidence="4">
    <location>
        <begin position="248"/>
        <end position="298"/>
    </location>
</feature>
<accession>A0ABQ8EES1</accession>
<dbReference type="Pfam" id="PF13921">
    <property type="entry name" value="Myb_DNA-bind_6"/>
    <property type="match status" value="1"/>
</dbReference>
<evidence type="ECO:0000313" key="6">
    <source>
        <dbReference type="EMBL" id="KAH0939847.1"/>
    </source>
</evidence>
<dbReference type="InterPro" id="IPR017930">
    <property type="entry name" value="Myb_dom"/>
</dbReference>
<dbReference type="PANTHER" id="PTHR12242:SF29">
    <property type="entry name" value="TRANSMEMBRANE PROTEIN"/>
    <property type="match status" value="1"/>
</dbReference>
<dbReference type="PROSITE" id="PS51294">
    <property type="entry name" value="HTH_MYB"/>
    <property type="match status" value="2"/>
</dbReference>
<dbReference type="PROSITE" id="PS50090">
    <property type="entry name" value="MYB_LIKE"/>
    <property type="match status" value="2"/>
</dbReference>
<comment type="caution">
    <text evidence="6">The sequence shown here is derived from an EMBL/GenBank/DDBJ whole genome shotgun (WGS) entry which is preliminary data.</text>
</comment>
<dbReference type="Proteomes" id="UP000824890">
    <property type="component" value="Unassembled WGS sequence"/>
</dbReference>
<evidence type="ECO:0000259" key="4">
    <source>
        <dbReference type="PROSITE" id="PS50090"/>
    </source>
</evidence>
<feature type="domain" description="HTH myb-type" evidence="5">
    <location>
        <begin position="252"/>
        <end position="302"/>
    </location>
</feature>
<feature type="domain" description="HTH myb-type" evidence="5">
    <location>
        <begin position="196"/>
        <end position="251"/>
    </location>
</feature>
<keyword evidence="3" id="KW-0472">Membrane</keyword>
<evidence type="ECO:0000256" key="3">
    <source>
        <dbReference type="SAM" id="Phobius"/>
    </source>
</evidence>
<feature type="transmembrane region" description="Helical" evidence="3">
    <location>
        <begin position="575"/>
        <end position="597"/>
    </location>
</feature>
<proteinExistence type="predicted"/>
<evidence type="ECO:0000256" key="2">
    <source>
        <dbReference type="ARBA" id="ARBA00023242"/>
    </source>
</evidence>
<name>A0ABQ8EES1_BRANA</name>
<sequence>MEFQSVIKMHYPYLASVIFDENFTLKDVQPSLTDDASCVQNMHHKPFHANLDRSHPHSFDTLSKDIFNGITPSPCTEAFEAYLRGISNDQDFFDMACNTSQPVEPNDLPNISHVPRDNTMWENNKNQGIIFGTESIFNLAMVDCNLYGAPKPIGILGANEDTIMNQHHNNQIMIRADQIKKNKRFQMRRGSKLTRKASIIKGQWTSDEDRLLMQLVRLHGTKRWSQIAKMLQGRVGKQCRERWHNHLRPDIKKDSWSEEEDMILIEAHKEIGNRWAEIARKLPGRTENTIKNHWNATKRKQHSRKSKGKDEVSLALGSNALQNYIRSVTYNDDTLMTAASNSNGNNDYNKKNDENECKYIVDGVMNLDLEKSTICVSRSTSASGSTSGSGSGVTMEVDEPMADSWMVMHGCDEVMMNEIALLEMIARGHVPHLSLSPSAVLRLLVAHRHRMPSATYTNRIASKFQFDFSFTQFTNTVNRSIGSIGFSDPEIRILKDGSSSGEGRMNPEIASFDYWFNWRVLLCAVWVLAPMVVALFVIWKYEDSSVVTQGDSEDNDVLCIDDAWRPCFENIHPGWLLGFRILALCFLLATNIARLALRGWRIYYYYTQWTYTLIAIYFGMGSVLSVYGCFQHKKQLRTRLTADQVGNDAESGLRLPLNGEKMALLEKSKASGSKTLRSSVHLFQIIFQMSAGAAVLTDSIYWTVIFPFLSLQDYEMGFMTVNLHTSNLFLLVCDTILNRLRFPLFRFSYFILWTGCFVIFQWVLHLFVSVGWPYPFLDLSLSMAPVFVGSTPTSSFLWPLCNIRQNQIQTEEFCVVRINSHFILDVSTVKETECEHKFIIYLYV</sequence>
<feature type="transmembrane region" description="Helical" evidence="3">
    <location>
        <begin position="749"/>
        <end position="768"/>
    </location>
</feature>
<dbReference type="Gene3D" id="1.10.10.60">
    <property type="entry name" value="Homeodomain-like"/>
    <property type="match status" value="2"/>
</dbReference>
<dbReference type="CDD" id="cd00167">
    <property type="entry name" value="SANT"/>
    <property type="match status" value="2"/>
</dbReference>
<reference evidence="6 7" key="1">
    <citation type="submission" date="2021-05" db="EMBL/GenBank/DDBJ databases">
        <title>Genome Assembly of Synthetic Allotetraploid Brassica napus Reveals Homoeologous Exchanges between Subgenomes.</title>
        <authorList>
            <person name="Davis J.T."/>
        </authorList>
    </citation>
    <scope>NUCLEOTIDE SEQUENCE [LARGE SCALE GENOMIC DNA]</scope>
    <source>
        <strain evidence="7">cv. Da-Ae</strain>
        <tissue evidence="6">Seedling</tissue>
    </source>
</reference>
<keyword evidence="7" id="KW-1185">Reference proteome</keyword>
<dbReference type="SUPFAM" id="SSF46689">
    <property type="entry name" value="Homeodomain-like"/>
    <property type="match status" value="1"/>
</dbReference>
<organism evidence="6 7">
    <name type="scientific">Brassica napus</name>
    <name type="common">Rape</name>
    <dbReference type="NCBI Taxonomy" id="3708"/>
    <lineage>
        <taxon>Eukaryota</taxon>
        <taxon>Viridiplantae</taxon>
        <taxon>Streptophyta</taxon>
        <taxon>Embryophyta</taxon>
        <taxon>Tracheophyta</taxon>
        <taxon>Spermatophyta</taxon>
        <taxon>Magnoliopsida</taxon>
        <taxon>eudicotyledons</taxon>
        <taxon>Gunneridae</taxon>
        <taxon>Pentapetalae</taxon>
        <taxon>rosids</taxon>
        <taxon>malvids</taxon>
        <taxon>Brassicales</taxon>
        <taxon>Brassicaceae</taxon>
        <taxon>Brassiceae</taxon>
        <taxon>Brassica</taxon>
    </lineage>
</organism>
<evidence type="ECO:0000259" key="5">
    <source>
        <dbReference type="PROSITE" id="PS51294"/>
    </source>
</evidence>
<dbReference type="PANTHER" id="PTHR12242">
    <property type="entry name" value="OS02G0130600 PROTEIN-RELATED"/>
    <property type="match status" value="1"/>
</dbReference>
<feature type="transmembrane region" description="Helical" evidence="3">
    <location>
        <begin position="780"/>
        <end position="800"/>
    </location>
</feature>
<dbReference type="InterPro" id="IPR009057">
    <property type="entry name" value="Homeodomain-like_sf"/>
</dbReference>
<evidence type="ECO:0000313" key="7">
    <source>
        <dbReference type="Proteomes" id="UP000824890"/>
    </source>
</evidence>
<evidence type="ECO:0000256" key="1">
    <source>
        <dbReference type="ARBA" id="ARBA00004123"/>
    </source>
</evidence>
<comment type="subcellular location">
    <subcellularLocation>
        <location evidence="1">Nucleus</location>
    </subcellularLocation>
</comment>
<keyword evidence="3" id="KW-1133">Transmembrane helix</keyword>
<feature type="transmembrane region" description="Helical" evidence="3">
    <location>
        <begin position="609"/>
        <end position="630"/>
    </location>
</feature>
<protein>
    <submittedName>
        <fullName evidence="6">Uncharacterized protein</fullName>
    </submittedName>
</protein>